<dbReference type="Proteomes" id="UP000276133">
    <property type="component" value="Unassembled WGS sequence"/>
</dbReference>
<accession>A0A3M7S0P6</accession>
<reference evidence="1 2" key="1">
    <citation type="journal article" date="2018" name="Sci. Rep.">
        <title>Genomic signatures of local adaptation to the degree of environmental predictability in rotifers.</title>
        <authorList>
            <person name="Franch-Gras L."/>
            <person name="Hahn C."/>
            <person name="Garcia-Roger E.M."/>
            <person name="Carmona M.J."/>
            <person name="Serra M."/>
            <person name="Gomez A."/>
        </authorList>
    </citation>
    <scope>NUCLEOTIDE SEQUENCE [LARGE SCALE GENOMIC DNA]</scope>
    <source>
        <strain evidence="1">HYR1</strain>
    </source>
</reference>
<dbReference type="AlphaFoldDB" id="A0A3M7S0P6"/>
<evidence type="ECO:0000313" key="1">
    <source>
        <dbReference type="EMBL" id="RNA29137.1"/>
    </source>
</evidence>
<evidence type="ECO:0008006" key="3">
    <source>
        <dbReference type="Google" id="ProtNLM"/>
    </source>
</evidence>
<protein>
    <recommendedName>
        <fullName evidence="3">RNA-directed DNA polymerase from mobile element jockey-like</fullName>
    </recommendedName>
</protein>
<dbReference type="EMBL" id="REGN01002275">
    <property type="protein sequence ID" value="RNA29137.1"/>
    <property type="molecule type" value="Genomic_DNA"/>
</dbReference>
<proteinExistence type="predicted"/>
<sequence>MIPSVYFSVVLKWDNSWSNLKIAGTRLFLIRLSFFLNLDEIENEINNFRTELKQANQLEYLGFIIDSNLDLNTQAAINFKKVQSSFFGISYLLPKNSPSSSTKFKSFIYKTYCLSKFTYGLEALTLNSNTKDSINKLLNNLIRQMFDNSWSNLKIAGTRLFLIILILDSIKF</sequence>
<name>A0A3M7S0P6_BRAPC</name>
<comment type="caution">
    <text evidence="1">The sequence shown here is derived from an EMBL/GenBank/DDBJ whole genome shotgun (WGS) entry which is preliminary data.</text>
</comment>
<gene>
    <name evidence="1" type="ORF">BpHYR1_038920</name>
</gene>
<organism evidence="1 2">
    <name type="scientific">Brachionus plicatilis</name>
    <name type="common">Marine rotifer</name>
    <name type="synonym">Brachionus muelleri</name>
    <dbReference type="NCBI Taxonomy" id="10195"/>
    <lineage>
        <taxon>Eukaryota</taxon>
        <taxon>Metazoa</taxon>
        <taxon>Spiralia</taxon>
        <taxon>Gnathifera</taxon>
        <taxon>Rotifera</taxon>
        <taxon>Eurotatoria</taxon>
        <taxon>Monogononta</taxon>
        <taxon>Pseudotrocha</taxon>
        <taxon>Ploima</taxon>
        <taxon>Brachionidae</taxon>
        <taxon>Brachionus</taxon>
    </lineage>
</organism>
<keyword evidence="2" id="KW-1185">Reference proteome</keyword>
<evidence type="ECO:0000313" key="2">
    <source>
        <dbReference type="Proteomes" id="UP000276133"/>
    </source>
</evidence>